<feature type="non-terminal residue" evidence="3">
    <location>
        <position position="250"/>
    </location>
</feature>
<protein>
    <recommendedName>
        <fullName evidence="5">Fibronectin type-III domain-containing protein</fullName>
    </recommendedName>
</protein>
<keyword evidence="2" id="KW-1133">Transmembrane helix</keyword>
<feature type="non-terminal residue" evidence="3">
    <location>
        <position position="1"/>
    </location>
</feature>
<sequence>WIIAIAARYKECPPSVYHCAQVCEQLSASSTLGKPCGDSFSTDVDCTPFAVKIMECFVQGHEGSPEPVRNVDYDVPEKGKLKITWDDSDSAETYKYYAVYYKKKDEDGEYKIEKVVARSVELQVEPDTAYDIGIISANAFGHSPLVFLDVPSTGVGKSHSSSGGSSAFFIFLLLVCCGLVIIGIIYLGRRRDLPAPFGKLVRRQQPARGGPSVAFENPAYVSGHEVEIRGLGGGGPANGDTEWQSQDLQA</sequence>
<evidence type="ECO:0008006" key="5">
    <source>
        <dbReference type="Google" id="ProtNLM"/>
    </source>
</evidence>
<dbReference type="Proteomes" id="UP000270094">
    <property type="component" value="Unassembled WGS sequence"/>
</dbReference>
<dbReference type="AlphaFoldDB" id="A0A3P7KT32"/>
<evidence type="ECO:0000313" key="3">
    <source>
        <dbReference type="EMBL" id="VDM70708.1"/>
    </source>
</evidence>
<dbReference type="SUPFAM" id="SSF49265">
    <property type="entry name" value="Fibronectin type III"/>
    <property type="match status" value="1"/>
</dbReference>
<organism evidence="3 4">
    <name type="scientific">Strongylus vulgaris</name>
    <name type="common">Blood worm</name>
    <dbReference type="NCBI Taxonomy" id="40348"/>
    <lineage>
        <taxon>Eukaryota</taxon>
        <taxon>Metazoa</taxon>
        <taxon>Ecdysozoa</taxon>
        <taxon>Nematoda</taxon>
        <taxon>Chromadorea</taxon>
        <taxon>Rhabditida</taxon>
        <taxon>Rhabditina</taxon>
        <taxon>Rhabditomorpha</taxon>
        <taxon>Strongyloidea</taxon>
        <taxon>Strongylidae</taxon>
        <taxon>Strongylus</taxon>
    </lineage>
</organism>
<reference evidence="3 4" key="1">
    <citation type="submission" date="2018-11" db="EMBL/GenBank/DDBJ databases">
        <authorList>
            <consortium name="Pathogen Informatics"/>
        </authorList>
    </citation>
    <scope>NUCLEOTIDE SEQUENCE [LARGE SCALE GENOMIC DNA]</scope>
</reference>
<dbReference type="OrthoDB" id="5843172at2759"/>
<accession>A0A3P7KT32</accession>
<evidence type="ECO:0000256" key="2">
    <source>
        <dbReference type="SAM" id="Phobius"/>
    </source>
</evidence>
<dbReference type="EMBL" id="UYYB01017235">
    <property type="protein sequence ID" value="VDM70708.1"/>
    <property type="molecule type" value="Genomic_DNA"/>
</dbReference>
<proteinExistence type="predicted"/>
<dbReference type="Gene3D" id="2.60.40.10">
    <property type="entry name" value="Immunoglobulins"/>
    <property type="match status" value="1"/>
</dbReference>
<feature type="compositionally biased region" description="Polar residues" evidence="1">
    <location>
        <begin position="241"/>
        <end position="250"/>
    </location>
</feature>
<evidence type="ECO:0000313" key="4">
    <source>
        <dbReference type="Proteomes" id="UP000270094"/>
    </source>
</evidence>
<name>A0A3P7KT32_STRVU</name>
<evidence type="ECO:0000256" key="1">
    <source>
        <dbReference type="SAM" id="MobiDB-lite"/>
    </source>
</evidence>
<keyword evidence="4" id="KW-1185">Reference proteome</keyword>
<dbReference type="InterPro" id="IPR013783">
    <property type="entry name" value="Ig-like_fold"/>
</dbReference>
<keyword evidence="2" id="KW-0812">Transmembrane</keyword>
<dbReference type="InterPro" id="IPR036116">
    <property type="entry name" value="FN3_sf"/>
</dbReference>
<keyword evidence="2" id="KW-0472">Membrane</keyword>
<gene>
    <name evidence="3" type="ORF">SVUK_LOCUS5706</name>
</gene>
<feature type="transmembrane region" description="Helical" evidence="2">
    <location>
        <begin position="167"/>
        <end position="187"/>
    </location>
</feature>
<feature type="region of interest" description="Disordered" evidence="1">
    <location>
        <begin position="231"/>
        <end position="250"/>
    </location>
</feature>